<dbReference type="Pfam" id="PF00571">
    <property type="entry name" value="CBS"/>
    <property type="match status" value="2"/>
</dbReference>
<sequence>MGLKEQLQTTTVNKLNLRPATTIHKSATVREAVVKMRAAKLGCVIVVDDDDKAAGMFTEGMLRSAINESISVLDDSVEHQMVERLPWVLPTDGVGMVLEAMEEHNIRFIAVLDEDRHVVGITGQKSMMEFVAEMFPHEVMTQDATGVDLSTRKEGA</sequence>
<proteinExistence type="predicted"/>
<evidence type="ECO:0000256" key="1">
    <source>
        <dbReference type="ARBA" id="ARBA00023122"/>
    </source>
</evidence>
<dbReference type="InterPro" id="IPR000644">
    <property type="entry name" value="CBS_dom"/>
</dbReference>
<dbReference type="PROSITE" id="PS51371">
    <property type="entry name" value="CBS"/>
    <property type="match status" value="2"/>
</dbReference>
<dbReference type="AlphaFoldDB" id="A0A1P8WLN0"/>
<accession>A0A1P8WLN0</accession>
<evidence type="ECO:0000313" key="5">
    <source>
        <dbReference type="Proteomes" id="UP000187735"/>
    </source>
</evidence>
<dbReference type="Gene3D" id="3.10.580.10">
    <property type="entry name" value="CBS-domain"/>
    <property type="match status" value="1"/>
</dbReference>
<dbReference type="PANTHER" id="PTHR43080">
    <property type="entry name" value="CBS DOMAIN-CONTAINING PROTEIN CBSX3, MITOCHONDRIAL"/>
    <property type="match status" value="1"/>
</dbReference>
<dbReference type="InterPro" id="IPR051257">
    <property type="entry name" value="Diverse_CBS-Domain"/>
</dbReference>
<dbReference type="PANTHER" id="PTHR43080:SF2">
    <property type="entry name" value="CBS DOMAIN-CONTAINING PROTEIN"/>
    <property type="match status" value="1"/>
</dbReference>
<dbReference type="STRING" id="1891926.Fuma_04605"/>
<dbReference type="SUPFAM" id="SSF54631">
    <property type="entry name" value="CBS-domain pair"/>
    <property type="match status" value="1"/>
</dbReference>
<name>A0A1P8WLN0_9PLAN</name>
<dbReference type="KEGG" id="fmr:Fuma_04605"/>
<gene>
    <name evidence="4" type="ORF">Fuma_04605</name>
</gene>
<dbReference type="CDD" id="cd02205">
    <property type="entry name" value="CBS_pair_SF"/>
    <property type="match status" value="1"/>
</dbReference>
<organism evidence="4 5">
    <name type="scientific">Fuerstiella marisgermanici</name>
    <dbReference type="NCBI Taxonomy" id="1891926"/>
    <lineage>
        <taxon>Bacteria</taxon>
        <taxon>Pseudomonadati</taxon>
        <taxon>Planctomycetota</taxon>
        <taxon>Planctomycetia</taxon>
        <taxon>Planctomycetales</taxon>
        <taxon>Planctomycetaceae</taxon>
        <taxon>Fuerstiella</taxon>
    </lineage>
</organism>
<keyword evidence="5" id="KW-1185">Reference proteome</keyword>
<evidence type="ECO:0000259" key="3">
    <source>
        <dbReference type="PROSITE" id="PS51371"/>
    </source>
</evidence>
<keyword evidence="1 2" id="KW-0129">CBS domain</keyword>
<dbReference type="Proteomes" id="UP000187735">
    <property type="component" value="Chromosome"/>
</dbReference>
<evidence type="ECO:0000256" key="2">
    <source>
        <dbReference type="PROSITE-ProRule" id="PRU00703"/>
    </source>
</evidence>
<dbReference type="EMBL" id="CP017641">
    <property type="protein sequence ID" value="APZ94954.1"/>
    <property type="molecule type" value="Genomic_DNA"/>
</dbReference>
<feature type="domain" description="CBS" evidence="3">
    <location>
        <begin position="16"/>
        <end position="72"/>
    </location>
</feature>
<feature type="domain" description="CBS" evidence="3">
    <location>
        <begin position="81"/>
        <end position="139"/>
    </location>
</feature>
<reference evidence="4 5" key="1">
    <citation type="journal article" date="2016" name="Front. Microbiol.">
        <title>Fuerstia marisgermanicae gen. nov., sp. nov., an Unusual Member of the Phylum Planctomycetes from the German Wadden Sea.</title>
        <authorList>
            <person name="Kohn T."/>
            <person name="Heuer A."/>
            <person name="Jogler M."/>
            <person name="Vollmers J."/>
            <person name="Boedeker C."/>
            <person name="Bunk B."/>
            <person name="Rast P."/>
            <person name="Borchert D."/>
            <person name="Glockner I."/>
            <person name="Freese H.M."/>
            <person name="Klenk H.P."/>
            <person name="Overmann J."/>
            <person name="Kaster A.K."/>
            <person name="Rohde M."/>
            <person name="Wiegand S."/>
            <person name="Jogler C."/>
        </authorList>
    </citation>
    <scope>NUCLEOTIDE SEQUENCE [LARGE SCALE GENOMIC DNA]</scope>
    <source>
        <strain evidence="4 5">NH11</strain>
    </source>
</reference>
<dbReference type="SMART" id="SM00116">
    <property type="entry name" value="CBS"/>
    <property type="match status" value="2"/>
</dbReference>
<dbReference type="InterPro" id="IPR046342">
    <property type="entry name" value="CBS_dom_sf"/>
</dbReference>
<evidence type="ECO:0000313" key="4">
    <source>
        <dbReference type="EMBL" id="APZ94954.1"/>
    </source>
</evidence>
<protein>
    <submittedName>
        <fullName evidence="4">Putative manganese-dependent inorganic pyrophosphatase</fullName>
    </submittedName>
</protein>